<dbReference type="Pfam" id="PF00141">
    <property type="entry name" value="peroxidase"/>
    <property type="match status" value="1"/>
</dbReference>
<gene>
    <name evidence="7" type="ORF">EDB81DRAFT_809800</name>
</gene>
<keyword evidence="2" id="KW-0408">Iron</keyword>
<dbReference type="PROSITE" id="PS50873">
    <property type="entry name" value="PEROXIDASE_4"/>
    <property type="match status" value="1"/>
</dbReference>
<evidence type="ECO:0000256" key="3">
    <source>
        <dbReference type="ARBA" id="ARBA00023002"/>
    </source>
</evidence>
<dbReference type="GO" id="GO:0020037">
    <property type="term" value="F:heme binding"/>
    <property type="evidence" value="ECO:0007669"/>
    <property type="project" value="UniProtKB-UniRule"/>
</dbReference>
<feature type="domain" description="Plant heme peroxidase family profile" evidence="6">
    <location>
        <begin position="121"/>
        <end position="238"/>
    </location>
</feature>
<organism evidence="7 8">
    <name type="scientific">Dactylonectria macrodidyma</name>
    <dbReference type="NCBI Taxonomy" id="307937"/>
    <lineage>
        <taxon>Eukaryota</taxon>
        <taxon>Fungi</taxon>
        <taxon>Dikarya</taxon>
        <taxon>Ascomycota</taxon>
        <taxon>Pezizomycotina</taxon>
        <taxon>Sordariomycetes</taxon>
        <taxon>Hypocreomycetidae</taxon>
        <taxon>Hypocreales</taxon>
        <taxon>Nectriaceae</taxon>
        <taxon>Dactylonectria</taxon>
    </lineage>
</organism>
<dbReference type="PANTHER" id="PTHR31356">
    <property type="entry name" value="THYLAKOID LUMENAL 29 KDA PROTEIN, CHLOROPLASTIC-RELATED"/>
    <property type="match status" value="1"/>
</dbReference>
<comment type="similarity">
    <text evidence="4">Belongs to the peroxidase family.</text>
</comment>
<evidence type="ECO:0000256" key="2">
    <source>
        <dbReference type="ARBA" id="ARBA00022617"/>
    </source>
</evidence>
<keyword evidence="2" id="KW-0349">Heme</keyword>
<dbReference type="SUPFAM" id="SSF48113">
    <property type="entry name" value="Heme-dependent peroxidases"/>
    <property type="match status" value="1"/>
</dbReference>
<proteinExistence type="inferred from homology"/>
<feature type="signal peptide" evidence="5">
    <location>
        <begin position="1"/>
        <end position="19"/>
    </location>
</feature>
<evidence type="ECO:0000256" key="1">
    <source>
        <dbReference type="ARBA" id="ARBA00022559"/>
    </source>
</evidence>
<dbReference type="GO" id="GO:0042744">
    <property type="term" value="P:hydrogen peroxide catabolic process"/>
    <property type="evidence" value="ECO:0007669"/>
    <property type="project" value="TreeGrafter"/>
</dbReference>
<dbReference type="GO" id="GO:0046872">
    <property type="term" value="F:metal ion binding"/>
    <property type="evidence" value="ECO:0007669"/>
    <property type="project" value="UniProtKB-UniRule"/>
</dbReference>
<dbReference type="AlphaFoldDB" id="A0A9P9DYS6"/>
<dbReference type="OrthoDB" id="5985073at2759"/>
<dbReference type="InterPro" id="IPR044831">
    <property type="entry name" value="Ccp1-like"/>
</dbReference>
<keyword evidence="2" id="KW-0479">Metal-binding</keyword>
<sequence length="537" mass="58496">MKLLQTATLWWSFAAHAQAKYVWPAKSDFLEDLYAMQDGAIRFGFTDLVVPCGFNSGQVGRQLAAEWIRTVFHDTITHDKAKGTGGLDASIMFETERSENNGASFNHTLNELHEFVSPRSSGADMLALSLVASVASCGGQKVPLRMGRVDAVKAGPSGVPKPENKLRTAMSAFTKAGFTQQEMIALVACGHTVGGVHSTENPGIAGGKPSPSNKPTFDRTPDDFDNAVVKEYLASNGVNPLVFGRNETTNSDKRIFGSDRNVTMTKMKDPRTFQSTCESVFERLINTVPSSVKLSPPIELVDVKPYIDKLEPATKPSRVTFEGKIRVRTSPGTGRDPDTLQVSLNVLSRNGKRTTVKATRMFMGGGQSFGFFSEVFTWYQFATEFDASAGLRAFDIHLKSVKAKEAILDNQGTGGFPVQDGILLVQSKSCQSSTVQNGNLTVTVEAAVRNDLVDKSNPPVVQMAHKISQRGAVLPRISIQPSNMVVTKTKAGPNYTHYVVKIGVNAQEETTTFDLELKTKKGLVKSEFHWTNRLSSC</sequence>
<name>A0A9P9DYS6_9HYPO</name>
<evidence type="ECO:0000256" key="4">
    <source>
        <dbReference type="RuleBase" id="RU004241"/>
    </source>
</evidence>
<keyword evidence="1 5" id="KW-0575">Peroxidase</keyword>
<dbReference type="PRINTS" id="PR00458">
    <property type="entry name" value="PEROXIDASE"/>
</dbReference>
<reference evidence="7" key="1">
    <citation type="journal article" date="2021" name="Nat. Commun.">
        <title>Genetic determinants of endophytism in the Arabidopsis root mycobiome.</title>
        <authorList>
            <person name="Mesny F."/>
            <person name="Miyauchi S."/>
            <person name="Thiergart T."/>
            <person name="Pickel B."/>
            <person name="Atanasova L."/>
            <person name="Karlsson M."/>
            <person name="Huettel B."/>
            <person name="Barry K.W."/>
            <person name="Haridas S."/>
            <person name="Chen C."/>
            <person name="Bauer D."/>
            <person name="Andreopoulos W."/>
            <person name="Pangilinan J."/>
            <person name="LaButti K."/>
            <person name="Riley R."/>
            <person name="Lipzen A."/>
            <person name="Clum A."/>
            <person name="Drula E."/>
            <person name="Henrissat B."/>
            <person name="Kohler A."/>
            <person name="Grigoriev I.V."/>
            <person name="Martin F.M."/>
            <person name="Hacquard S."/>
        </authorList>
    </citation>
    <scope>NUCLEOTIDE SEQUENCE</scope>
    <source>
        <strain evidence="7">MPI-CAGE-AT-0147</strain>
    </source>
</reference>
<dbReference type="InterPro" id="IPR002016">
    <property type="entry name" value="Haem_peroxidase"/>
</dbReference>
<dbReference type="GO" id="GO:0000302">
    <property type="term" value="P:response to reactive oxygen species"/>
    <property type="evidence" value="ECO:0007669"/>
    <property type="project" value="TreeGrafter"/>
</dbReference>
<keyword evidence="8" id="KW-1185">Reference proteome</keyword>
<dbReference type="GO" id="GO:0004601">
    <property type="term" value="F:peroxidase activity"/>
    <property type="evidence" value="ECO:0007669"/>
    <property type="project" value="UniProtKB-KW"/>
</dbReference>
<evidence type="ECO:0000259" key="6">
    <source>
        <dbReference type="PROSITE" id="PS50873"/>
    </source>
</evidence>
<keyword evidence="3 5" id="KW-0560">Oxidoreductase</keyword>
<feature type="chain" id="PRO_5040547171" description="Peroxidase" evidence="5">
    <location>
        <begin position="20"/>
        <end position="537"/>
    </location>
</feature>
<accession>A0A9P9DYS6</accession>
<evidence type="ECO:0000256" key="5">
    <source>
        <dbReference type="RuleBase" id="RU363051"/>
    </source>
</evidence>
<dbReference type="Gene3D" id="1.10.520.10">
    <property type="match status" value="1"/>
</dbReference>
<dbReference type="EC" id="1.11.1.-" evidence="5"/>
<dbReference type="EMBL" id="JAGMUV010000019">
    <property type="protein sequence ID" value="KAH7127671.1"/>
    <property type="molecule type" value="Genomic_DNA"/>
</dbReference>
<evidence type="ECO:0000313" key="7">
    <source>
        <dbReference type="EMBL" id="KAH7127671.1"/>
    </source>
</evidence>
<evidence type="ECO:0000313" key="8">
    <source>
        <dbReference type="Proteomes" id="UP000738349"/>
    </source>
</evidence>
<dbReference type="PANTHER" id="PTHR31356:SF53">
    <property type="entry name" value="HEME PEROXIDASE"/>
    <property type="match status" value="1"/>
</dbReference>
<dbReference type="GO" id="GO:0034599">
    <property type="term" value="P:cellular response to oxidative stress"/>
    <property type="evidence" value="ECO:0007669"/>
    <property type="project" value="InterPro"/>
</dbReference>
<dbReference type="Proteomes" id="UP000738349">
    <property type="component" value="Unassembled WGS sequence"/>
</dbReference>
<comment type="caution">
    <text evidence="7">The sequence shown here is derived from an EMBL/GenBank/DDBJ whole genome shotgun (WGS) entry which is preliminary data.</text>
</comment>
<dbReference type="InterPro" id="IPR010255">
    <property type="entry name" value="Haem_peroxidase_sf"/>
</dbReference>
<keyword evidence="5" id="KW-0732">Signal</keyword>
<dbReference type="Gene3D" id="1.10.420.10">
    <property type="entry name" value="Peroxidase, domain 2"/>
    <property type="match status" value="1"/>
</dbReference>
<protein>
    <recommendedName>
        <fullName evidence="5">Peroxidase</fullName>
        <ecNumber evidence="5">1.11.1.-</ecNumber>
    </recommendedName>
</protein>